<evidence type="ECO:0000256" key="3">
    <source>
        <dbReference type="ARBA" id="ARBA00022777"/>
    </source>
</evidence>
<keyword evidence="6" id="KW-0732">Signal</keyword>
<dbReference type="SUPFAM" id="SSF56112">
    <property type="entry name" value="Protein kinase-like (PK-like)"/>
    <property type="match status" value="1"/>
</dbReference>
<evidence type="ECO:0000259" key="7">
    <source>
        <dbReference type="PROSITE" id="PS50011"/>
    </source>
</evidence>
<evidence type="ECO:0000256" key="2">
    <source>
        <dbReference type="ARBA" id="ARBA00022741"/>
    </source>
</evidence>
<dbReference type="GO" id="GO:0005634">
    <property type="term" value="C:nucleus"/>
    <property type="evidence" value="ECO:0007669"/>
    <property type="project" value="TreeGrafter"/>
</dbReference>
<feature type="domain" description="Protein kinase" evidence="7">
    <location>
        <begin position="162"/>
        <end position="370"/>
    </location>
</feature>
<dbReference type="GO" id="GO:0017148">
    <property type="term" value="P:negative regulation of translation"/>
    <property type="evidence" value="ECO:0007669"/>
    <property type="project" value="UniProtKB-KW"/>
</dbReference>
<dbReference type="PANTHER" id="PTHR11042">
    <property type="entry name" value="EUKARYOTIC TRANSLATION INITIATION FACTOR 2-ALPHA KINASE EIF2-ALPHA KINASE -RELATED"/>
    <property type="match status" value="1"/>
</dbReference>
<evidence type="ECO:0000256" key="5">
    <source>
        <dbReference type="ARBA" id="ARBA00023193"/>
    </source>
</evidence>
<evidence type="ECO:0000256" key="6">
    <source>
        <dbReference type="SAM" id="SignalP"/>
    </source>
</evidence>
<dbReference type="SMART" id="SM00220">
    <property type="entry name" value="S_TKc"/>
    <property type="match status" value="1"/>
</dbReference>
<dbReference type="Gene3D" id="1.10.510.10">
    <property type="entry name" value="Transferase(Phosphotransferase) domain 1"/>
    <property type="match status" value="1"/>
</dbReference>
<evidence type="ECO:0000256" key="4">
    <source>
        <dbReference type="ARBA" id="ARBA00022840"/>
    </source>
</evidence>
<dbReference type="Gene3D" id="3.30.200.20">
    <property type="entry name" value="Phosphorylase Kinase, domain 1"/>
    <property type="match status" value="1"/>
</dbReference>
<dbReference type="GO" id="GO:0004672">
    <property type="term" value="F:protein kinase activity"/>
    <property type="evidence" value="ECO:0007669"/>
    <property type="project" value="InterPro"/>
</dbReference>
<dbReference type="GO" id="GO:0005737">
    <property type="term" value="C:cytoplasm"/>
    <property type="evidence" value="ECO:0007669"/>
    <property type="project" value="TreeGrafter"/>
</dbReference>
<keyword evidence="5" id="KW-0652">Protein synthesis inhibitor</keyword>
<dbReference type="PROSITE" id="PS50011">
    <property type="entry name" value="PROTEIN_KINASE_DOM"/>
    <property type="match status" value="1"/>
</dbReference>
<dbReference type="InterPro" id="IPR011009">
    <property type="entry name" value="Kinase-like_dom_sf"/>
</dbReference>
<dbReference type="InterPro" id="IPR050339">
    <property type="entry name" value="CC_SR_Kinase"/>
</dbReference>
<sequence>MTLMLVIILSLKILKGNEPSALLSKMLSDSSPDIIFHLEKNHPYDQSESLKAHLFKDTFSSSQTEETLDPSFYLTIQKISLCFILICLASFFGFCCGLKKRKQNYFECEPKSPLSIQSTAVSQFSLSPNYHSESPDFLPFTNIFSQASFEDLIMNGSYTKNFIQHKLLWQSSIEEVFLAEHKLDRRNYLVKVIPLYIGLYDNLNEQKFIKEVSRIKKLDCRHLTRYVTCWIEEAHPNLSNQSITEILLYVQMEYIQGIPLRQWLNSSFNPEMGIKVIKQISKVLEYLHSRGIPHGEITFENIFIDKYHDVVVGDYDYTRSISDDRMNFCDIVIMMLEYFPNRNQALDLILKFKYIVDTELDIQFMNTFQQ</sequence>
<gene>
    <name evidence="8" type="ORF">SteCoe_9908</name>
</gene>
<evidence type="ECO:0000313" key="8">
    <source>
        <dbReference type="EMBL" id="OMJ88175.1"/>
    </source>
</evidence>
<comment type="caution">
    <text evidence="8">The sequence shown here is derived from an EMBL/GenBank/DDBJ whole genome shotgun (WGS) entry which is preliminary data.</text>
</comment>
<organism evidence="8 9">
    <name type="scientific">Stentor coeruleus</name>
    <dbReference type="NCBI Taxonomy" id="5963"/>
    <lineage>
        <taxon>Eukaryota</taxon>
        <taxon>Sar</taxon>
        <taxon>Alveolata</taxon>
        <taxon>Ciliophora</taxon>
        <taxon>Postciliodesmatophora</taxon>
        <taxon>Heterotrichea</taxon>
        <taxon>Heterotrichida</taxon>
        <taxon>Stentoridae</taxon>
        <taxon>Stentor</taxon>
    </lineage>
</organism>
<keyword evidence="9" id="KW-1185">Reference proteome</keyword>
<accession>A0A1R2CGS8</accession>
<keyword evidence="2" id="KW-0547">Nucleotide-binding</keyword>
<feature type="chain" id="PRO_5012481128" description="Protein kinase domain-containing protein" evidence="6">
    <location>
        <begin position="17"/>
        <end position="370"/>
    </location>
</feature>
<keyword evidence="4" id="KW-0067">ATP-binding</keyword>
<keyword evidence="3" id="KW-0418">Kinase</keyword>
<dbReference type="Pfam" id="PF00069">
    <property type="entry name" value="Pkinase"/>
    <property type="match status" value="1"/>
</dbReference>
<proteinExistence type="predicted"/>
<dbReference type="OrthoDB" id="292932at2759"/>
<dbReference type="AlphaFoldDB" id="A0A1R2CGS8"/>
<evidence type="ECO:0000256" key="1">
    <source>
        <dbReference type="ARBA" id="ARBA00022679"/>
    </source>
</evidence>
<name>A0A1R2CGS8_9CILI</name>
<reference evidence="8 9" key="1">
    <citation type="submission" date="2016-11" db="EMBL/GenBank/DDBJ databases">
        <title>The macronuclear genome of Stentor coeruleus: a giant cell with tiny introns.</title>
        <authorList>
            <person name="Slabodnick M."/>
            <person name="Ruby J.G."/>
            <person name="Reiff S.B."/>
            <person name="Swart E.C."/>
            <person name="Gosai S."/>
            <person name="Prabakaran S."/>
            <person name="Witkowska E."/>
            <person name="Larue G.E."/>
            <person name="Fisher S."/>
            <person name="Freeman R.M."/>
            <person name="Gunawardena J."/>
            <person name="Chu W."/>
            <person name="Stover N.A."/>
            <person name="Gregory B.D."/>
            <person name="Nowacki M."/>
            <person name="Derisi J."/>
            <person name="Roy S.W."/>
            <person name="Marshall W.F."/>
            <person name="Sood P."/>
        </authorList>
    </citation>
    <scope>NUCLEOTIDE SEQUENCE [LARGE SCALE GENOMIC DNA]</scope>
    <source>
        <strain evidence="8">WM001</strain>
    </source>
</reference>
<protein>
    <recommendedName>
        <fullName evidence="7">Protein kinase domain-containing protein</fullName>
    </recommendedName>
</protein>
<dbReference type="EMBL" id="MPUH01000157">
    <property type="protein sequence ID" value="OMJ88175.1"/>
    <property type="molecule type" value="Genomic_DNA"/>
</dbReference>
<feature type="signal peptide" evidence="6">
    <location>
        <begin position="1"/>
        <end position="16"/>
    </location>
</feature>
<dbReference type="Proteomes" id="UP000187209">
    <property type="component" value="Unassembled WGS sequence"/>
</dbReference>
<dbReference type="InterPro" id="IPR000719">
    <property type="entry name" value="Prot_kinase_dom"/>
</dbReference>
<keyword evidence="1" id="KW-0808">Transferase</keyword>
<evidence type="ECO:0000313" key="9">
    <source>
        <dbReference type="Proteomes" id="UP000187209"/>
    </source>
</evidence>
<dbReference type="GO" id="GO:0005524">
    <property type="term" value="F:ATP binding"/>
    <property type="evidence" value="ECO:0007669"/>
    <property type="project" value="UniProtKB-KW"/>
</dbReference>